<dbReference type="InterPro" id="IPR014729">
    <property type="entry name" value="Rossmann-like_a/b/a_fold"/>
</dbReference>
<gene>
    <name evidence="10" type="ORF">ACD_78C00184G0001</name>
</gene>
<comment type="catalytic activity">
    <reaction evidence="8">
        <text>tRNA(Val) + L-valine + ATP = L-valyl-tRNA(Val) + AMP + diphosphate</text>
        <dbReference type="Rhea" id="RHEA:10704"/>
        <dbReference type="Rhea" id="RHEA-COMP:9672"/>
        <dbReference type="Rhea" id="RHEA-COMP:9708"/>
        <dbReference type="ChEBI" id="CHEBI:30616"/>
        <dbReference type="ChEBI" id="CHEBI:33019"/>
        <dbReference type="ChEBI" id="CHEBI:57762"/>
        <dbReference type="ChEBI" id="CHEBI:78442"/>
        <dbReference type="ChEBI" id="CHEBI:78537"/>
        <dbReference type="ChEBI" id="CHEBI:456215"/>
        <dbReference type="EC" id="6.1.1.9"/>
    </reaction>
</comment>
<evidence type="ECO:0000256" key="6">
    <source>
        <dbReference type="ARBA" id="ARBA00023146"/>
    </source>
</evidence>
<organism evidence="10">
    <name type="scientific">uncultured bacterium</name>
    <name type="common">gcode 4</name>
    <dbReference type="NCBI Taxonomy" id="1234023"/>
    <lineage>
        <taxon>Bacteria</taxon>
        <taxon>environmental samples</taxon>
    </lineage>
</organism>
<dbReference type="EC" id="6.1.1.9" evidence="1"/>
<dbReference type="InterPro" id="IPR001412">
    <property type="entry name" value="aa-tRNA-synth_I_CS"/>
</dbReference>
<keyword evidence="5" id="KW-0648">Protein biosynthesis</keyword>
<dbReference type="GO" id="GO:0005829">
    <property type="term" value="C:cytosol"/>
    <property type="evidence" value="ECO:0007669"/>
    <property type="project" value="TreeGrafter"/>
</dbReference>
<dbReference type="InterPro" id="IPR002303">
    <property type="entry name" value="Valyl-tRNA_ligase"/>
</dbReference>
<protein>
    <recommendedName>
        <fullName evidence="1">valine--tRNA ligase</fullName>
        <ecNumber evidence="1">6.1.1.9</ecNumber>
    </recommendedName>
    <alternativeName>
        <fullName evidence="7">Valyl-tRNA synthetase</fullName>
    </alternativeName>
</protein>
<evidence type="ECO:0000256" key="2">
    <source>
        <dbReference type="ARBA" id="ARBA00022598"/>
    </source>
</evidence>
<evidence type="ECO:0000256" key="7">
    <source>
        <dbReference type="ARBA" id="ARBA00029936"/>
    </source>
</evidence>
<evidence type="ECO:0000256" key="8">
    <source>
        <dbReference type="ARBA" id="ARBA00047552"/>
    </source>
</evidence>
<dbReference type="EMBL" id="AMFJ01034184">
    <property type="protein sequence ID" value="EKD30019.1"/>
    <property type="molecule type" value="Genomic_DNA"/>
</dbReference>
<dbReference type="PROSITE" id="PS00178">
    <property type="entry name" value="AA_TRNA_LIGASE_I"/>
    <property type="match status" value="1"/>
</dbReference>
<feature type="non-terminal residue" evidence="10">
    <location>
        <position position="170"/>
    </location>
</feature>
<proteinExistence type="predicted"/>
<dbReference type="GO" id="GO:0006438">
    <property type="term" value="P:valyl-tRNA aminoacylation"/>
    <property type="evidence" value="ECO:0007669"/>
    <property type="project" value="InterPro"/>
</dbReference>
<dbReference type="FunFam" id="3.40.50.620:FF:000020">
    <property type="entry name" value="Valine--tRNA ligase, mitochondrial"/>
    <property type="match status" value="1"/>
</dbReference>
<evidence type="ECO:0000256" key="4">
    <source>
        <dbReference type="ARBA" id="ARBA00022840"/>
    </source>
</evidence>
<evidence type="ECO:0000256" key="5">
    <source>
        <dbReference type="ARBA" id="ARBA00022917"/>
    </source>
</evidence>
<dbReference type="GO" id="GO:0005524">
    <property type="term" value="F:ATP binding"/>
    <property type="evidence" value="ECO:0007669"/>
    <property type="project" value="UniProtKB-KW"/>
</dbReference>
<dbReference type="SUPFAM" id="SSF52374">
    <property type="entry name" value="Nucleotidylyl transferase"/>
    <property type="match status" value="1"/>
</dbReference>
<keyword evidence="2" id="KW-0436">Ligase</keyword>
<keyword evidence="3" id="KW-0547">Nucleotide-binding</keyword>
<evidence type="ECO:0000259" key="9">
    <source>
        <dbReference type="Pfam" id="PF00133"/>
    </source>
</evidence>
<dbReference type="PANTHER" id="PTHR11946:SF93">
    <property type="entry name" value="VALINE--TRNA LIGASE, CHLOROPLASTIC_MITOCHONDRIAL 2"/>
    <property type="match status" value="1"/>
</dbReference>
<keyword evidence="6" id="KW-0030">Aminoacyl-tRNA synthetase</keyword>
<evidence type="ECO:0000256" key="3">
    <source>
        <dbReference type="ARBA" id="ARBA00022741"/>
    </source>
</evidence>
<evidence type="ECO:0000256" key="1">
    <source>
        <dbReference type="ARBA" id="ARBA00013169"/>
    </source>
</evidence>
<dbReference type="GO" id="GO:0004832">
    <property type="term" value="F:valine-tRNA ligase activity"/>
    <property type="evidence" value="ECO:0007669"/>
    <property type="project" value="UniProtKB-EC"/>
</dbReference>
<reference evidence="10" key="1">
    <citation type="journal article" date="2012" name="Science">
        <title>Fermentation, hydrogen, and sulfur metabolism in multiple uncultivated bacterial phyla.</title>
        <authorList>
            <person name="Wrighton K.C."/>
            <person name="Thomas B.C."/>
            <person name="Sharon I."/>
            <person name="Miller C.S."/>
            <person name="Castelle C.J."/>
            <person name="VerBerkmoes N.C."/>
            <person name="Wilkins M.J."/>
            <person name="Hettich R.L."/>
            <person name="Lipton M.S."/>
            <person name="Williams K.H."/>
            <person name="Long P.E."/>
            <person name="Banfield J.F."/>
        </authorList>
    </citation>
    <scope>NUCLEOTIDE SEQUENCE [LARGE SCALE GENOMIC DNA]</scope>
</reference>
<evidence type="ECO:0000313" key="10">
    <source>
        <dbReference type="EMBL" id="EKD30019.1"/>
    </source>
</evidence>
<sequence>MPPPNVTGSLHIGHALTLTVEDIMVRYHRMLGDETLWIPGTDHAGIATQAKVEQKLAVEWKNREEMGREAFLGEVWKWKDEYAANINNQVRQMGASCDWSRERFTLDEGLSKNVGHTFVDLYNKGLLYRGEYMVNYSPALGSVISDIEVDYKEEEAKLYYINYFVSGSDN</sequence>
<dbReference type="Pfam" id="PF00133">
    <property type="entry name" value="tRNA-synt_1"/>
    <property type="match status" value="1"/>
</dbReference>
<dbReference type="PANTHER" id="PTHR11946">
    <property type="entry name" value="VALYL-TRNA SYNTHETASES"/>
    <property type="match status" value="1"/>
</dbReference>
<keyword evidence="4" id="KW-0067">ATP-binding</keyword>
<dbReference type="InterPro" id="IPR002300">
    <property type="entry name" value="aa-tRNA-synth_Ia"/>
</dbReference>
<name>K1YXC0_9BACT</name>
<accession>K1YXC0</accession>
<dbReference type="Gene3D" id="3.40.50.620">
    <property type="entry name" value="HUPs"/>
    <property type="match status" value="1"/>
</dbReference>
<comment type="caution">
    <text evidence="10">The sequence shown here is derived from an EMBL/GenBank/DDBJ whole genome shotgun (WGS) entry which is preliminary data.</text>
</comment>
<feature type="domain" description="Aminoacyl-tRNA synthetase class Ia" evidence="9">
    <location>
        <begin position="2"/>
        <end position="166"/>
    </location>
</feature>
<dbReference type="AlphaFoldDB" id="K1YXC0"/>